<feature type="transmembrane region" description="Helical" evidence="1">
    <location>
        <begin position="45"/>
        <end position="70"/>
    </location>
</feature>
<keyword evidence="1" id="KW-0812">Transmembrane</keyword>
<accession>A0ABT1BYW0</accession>
<feature type="transmembrane region" description="Helical" evidence="1">
    <location>
        <begin position="76"/>
        <end position="97"/>
    </location>
</feature>
<proteinExistence type="predicted"/>
<dbReference type="Proteomes" id="UP001204015">
    <property type="component" value="Unassembled WGS sequence"/>
</dbReference>
<evidence type="ECO:0000256" key="1">
    <source>
        <dbReference type="SAM" id="Phobius"/>
    </source>
</evidence>
<keyword evidence="1" id="KW-1133">Transmembrane helix</keyword>
<comment type="caution">
    <text evidence="2">The sequence shown here is derived from an EMBL/GenBank/DDBJ whole genome shotgun (WGS) entry which is preliminary data.</text>
</comment>
<dbReference type="EMBL" id="JAMXLY010000035">
    <property type="protein sequence ID" value="MCO6026005.1"/>
    <property type="molecule type" value="Genomic_DNA"/>
</dbReference>
<evidence type="ECO:0000313" key="2">
    <source>
        <dbReference type="EMBL" id="MCO6026005.1"/>
    </source>
</evidence>
<dbReference type="RefSeq" id="WP_252761382.1">
    <property type="nucleotide sequence ID" value="NZ_JAMXLY010000035.1"/>
</dbReference>
<gene>
    <name evidence="2" type="ORF">NG821_09165</name>
</gene>
<keyword evidence="3" id="KW-1185">Reference proteome</keyword>
<organism evidence="2 3">
    <name type="scientific">Segatella cerevisiae</name>
    <dbReference type="NCBI Taxonomy" id="2053716"/>
    <lineage>
        <taxon>Bacteria</taxon>
        <taxon>Pseudomonadati</taxon>
        <taxon>Bacteroidota</taxon>
        <taxon>Bacteroidia</taxon>
        <taxon>Bacteroidales</taxon>
        <taxon>Prevotellaceae</taxon>
        <taxon>Segatella</taxon>
    </lineage>
</organism>
<name>A0ABT1BYW0_9BACT</name>
<sequence length="116" mass="12992">MFSNDKNIETIGQLIEALKHDIGLRAEYMKFDVIDKVVRILTTMWVTLLISGILILLLISLSLAAGFAIASAIGSTPLAFCIIAGIYLLLLLLVIIFRHRWIERPLVRFLASLLLQ</sequence>
<evidence type="ECO:0000313" key="3">
    <source>
        <dbReference type="Proteomes" id="UP001204015"/>
    </source>
</evidence>
<keyword evidence="1" id="KW-0472">Membrane</keyword>
<reference evidence="2 3" key="1">
    <citation type="submission" date="2022-06" db="EMBL/GenBank/DDBJ databases">
        <title>A taxonomic note on the genus Prevotella: Description of four novel genera and emended description of the genera Hallella and Xylanibacter.</title>
        <authorList>
            <person name="Hitch T.C.A."/>
        </authorList>
    </citation>
    <scope>NUCLEOTIDE SEQUENCE [LARGE SCALE GENOMIC DNA]</scope>
    <source>
        <strain evidence="2 3">DSM 100619</strain>
    </source>
</reference>
<protein>
    <submittedName>
        <fullName evidence="2">Phage holin family protein</fullName>
    </submittedName>
</protein>